<proteinExistence type="inferred from homology"/>
<evidence type="ECO:0000256" key="2">
    <source>
        <dbReference type="ARBA" id="ARBA00023002"/>
    </source>
</evidence>
<protein>
    <recommendedName>
        <fullName evidence="7">Alcohol dehydrogenase</fullName>
    </recommendedName>
</protein>
<dbReference type="Pfam" id="PF25137">
    <property type="entry name" value="ADH_Fe_C"/>
    <property type="match status" value="1"/>
</dbReference>
<name>A0ABV0EVT4_9ENTE</name>
<keyword evidence="6" id="KW-1185">Reference proteome</keyword>
<reference evidence="5 6" key="2">
    <citation type="submission" date="2024-02" db="EMBL/GenBank/DDBJ databases">
        <title>The Genome Sequence of Enterococcus sp. DIV0159.</title>
        <authorList>
            <person name="Earl A."/>
            <person name="Manson A."/>
            <person name="Gilmore M."/>
            <person name="Sanders J."/>
            <person name="Shea T."/>
            <person name="Howe W."/>
            <person name="Livny J."/>
            <person name="Cuomo C."/>
            <person name="Neafsey D."/>
            <person name="Birren B."/>
        </authorList>
    </citation>
    <scope>NUCLEOTIDE SEQUENCE [LARGE SCALE GENOMIC DNA]</scope>
    <source>
        <strain evidence="5 6">665A</strain>
    </source>
</reference>
<dbReference type="RefSeq" id="WP_207704690.1">
    <property type="nucleotide sequence ID" value="NZ_JAFREL020000003.1"/>
</dbReference>
<evidence type="ECO:0000313" key="6">
    <source>
        <dbReference type="Proteomes" id="UP000664357"/>
    </source>
</evidence>
<feature type="domain" description="Alcohol dehydrogenase iron-type/glycerol dehydrogenase GldA" evidence="3">
    <location>
        <begin position="8"/>
        <end position="176"/>
    </location>
</feature>
<dbReference type="PANTHER" id="PTHR11496:SF102">
    <property type="entry name" value="ALCOHOL DEHYDROGENASE 4"/>
    <property type="match status" value="1"/>
</dbReference>
<dbReference type="Gene3D" id="1.20.1090.10">
    <property type="entry name" value="Dehydroquinate synthase-like - alpha domain"/>
    <property type="match status" value="1"/>
</dbReference>
<keyword evidence="2" id="KW-0560">Oxidoreductase</keyword>
<dbReference type="Pfam" id="PF00465">
    <property type="entry name" value="Fe-ADH"/>
    <property type="match status" value="1"/>
</dbReference>
<dbReference type="CDD" id="cd08185">
    <property type="entry name" value="Fe-ADH-like"/>
    <property type="match status" value="1"/>
</dbReference>
<evidence type="ECO:0000259" key="4">
    <source>
        <dbReference type="Pfam" id="PF25137"/>
    </source>
</evidence>
<accession>A0ABV0EVT4</accession>
<organism evidence="5 6">
    <name type="scientific">Candidatus Enterococcus ferrettii</name>
    <dbReference type="NCBI Taxonomy" id="2815324"/>
    <lineage>
        <taxon>Bacteria</taxon>
        <taxon>Bacillati</taxon>
        <taxon>Bacillota</taxon>
        <taxon>Bacilli</taxon>
        <taxon>Lactobacillales</taxon>
        <taxon>Enterococcaceae</taxon>
        <taxon>Enterococcus</taxon>
    </lineage>
</organism>
<dbReference type="InterPro" id="IPR001670">
    <property type="entry name" value="ADH_Fe/GldA"/>
</dbReference>
<evidence type="ECO:0000313" key="5">
    <source>
        <dbReference type="EMBL" id="MEO1771678.1"/>
    </source>
</evidence>
<dbReference type="Proteomes" id="UP000664357">
    <property type="component" value="Unassembled WGS sequence"/>
</dbReference>
<reference evidence="5 6" key="1">
    <citation type="submission" date="2021-03" db="EMBL/GenBank/DDBJ databases">
        <authorList>
            <person name="Gilmore M.S."/>
            <person name="Schwartzman J."/>
            <person name="Van Tyne D."/>
            <person name="Martin M."/>
            <person name="Earl A.M."/>
            <person name="Manson A.L."/>
            <person name="Straub T."/>
            <person name="Salamzade R."/>
            <person name="Saavedra J."/>
            <person name="Lebreton F."/>
            <person name="Prichula J."/>
            <person name="Schaufler K."/>
            <person name="Gaca A."/>
            <person name="Sgardioli B."/>
            <person name="Wagenaar J."/>
            <person name="Strong T."/>
        </authorList>
    </citation>
    <scope>NUCLEOTIDE SEQUENCE [LARGE SCALE GENOMIC DNA]</scope>
    <source>
        <strain evidence="5 6">665A</strain>
    </source>
</reference>
<evidence type="ECO:0000256" key="1">
    <source>
        <dbReference type="ARBA" id="ARBA00007358"/>
    </source>
</evidence>
<dbReference type="InterPro" id="IPR056798">
    <property type="entry name" value="ADH_Fe_C"/>
</dbReference>
<evidence type="ECO:0008006" key="7">
    <source>
        <dbReference type="Google" id="ProtNLM"/>
    </source>
</evidence>
<dbReference type="EMBL" id="JAFREL020000003">
    <property type="protein sequence ID" value="MEO1771678.1"/>
    <property type="molecule type" value="Genomic_DNA"/>
</dbReference>
<dbReference type="SUPFAM" id="SSF56796">
    <property type="entry name" value="Dehydroquinate synthase-like"/>
    <property type="match status" value="1"/>
</dbReference>
<evidence type="ECO:0000259" key="3">
    <source>
        <dbReference type="Pfam" id="PF00465"/>
    </source>
</evidence>
<dbReference type="Gene3D" id="3.40.50.1970">
    <property type="match status" value="1"/>
</dbReference>
<comment type="caution">
    <text evidence="5">The sequence shown here is derived from an EMBL/GenBank/DDBJ whole genome shotgun (WGS) entry which is preliminary data.</text>
</comment>
<feature type="domain" description="Fe-containing alcohol dehydrogenase-like C-terminal" evidence="4">
    <location>
        <begin position="188"/>
        <end position="375"/>
    </location>
</feature>
<dbReference type="InterPro" id="IPR039697">
    <property type="entry name" value="Alcohol_dehydrogenase_Fe"/>
</dbReference>
<comment type="similarity">
    <text evidence="1">Belongs to the iron-containing alcohol dehydrogenase family.</text>
</comment>
<gene>
    <name evidence="5" type="ORF">JZO67_003659</name>
</gene>
<sequence>MNFVYQLPVKIHFESGSIHQLPQLVEEFGQRILLVTGKGYLVDSGFIEQVAKELQENQFQVTIFTNVDENPTVHSVREGAALAKEMDCEMVIGIGGGSFMDCAKAIAFAAKNDDDILTYVLGEAQGEAALPAILIPTTCGTGSEVNRFALLNNPETGDKLPFGNDLMLPVLSIVDPNLMKTLPKSVLAAAGFDALTHAMESYLSQRGQPITEILVLESIRLLGQDLVKLYKNSDYQAGWENVTLASTLAGMAMDSSGLGPGHGLEHPVSGLRNIVHGRGMAALIPVIFQQSYQSNPQKFARISQLLGGKDETDCVEQINRLLVELDLVVHLGDEGMKESDIPVLLENVKTQSMDYLTNYPVVFTEEEIVQIYKEAL</sequence>
<dbReference type="PANTHER" id="PTHR11496">
    <property type="entry name" value="ALCOHOL DEHYDROGENASE"/>
    <property type="match status" value="1"/>
</dbReference>